<comment type="caution">
    <text evidence="1">The sequence shown here is derived from an EMBL/GenBank/DDBJ whole genome shotgun (WGS) entry which is preliminary data.</text>
</comment>
<proteinExistence type="predicted"/>
<protein>
    <submittedName>
        <fullName evidence="1">Uncharacterized protein</fullName>
    </submittedName>
</protein>
<sequence length="244" mass="28597">MKKIGILLKVFSSEQYKEDFLNGNLYMNTINYFRKYEEEAKGNIGDKYEALTGWMHPHEFRFEIEINGVKHTINPDDIVGPITTSMKVHDHANVFCMTHLHSHDVDMGNIKSDEEYELVKRYFTLPDDVRNLGEYMVVITNPMEFVGRALAEGKRLLNAKEALDYQSKQVIYYDEAEKSLMLDNSRDAPFYKQSLYSHQNEYRLCLTRDNPDDEPYVMHIGDLRNISMEINTSEFNSLIDLRKN</sequence>
<dbReference type="AlphaFoldDB" id="A0ABD7NQS0"/>
<organism evidence="1 2">
    <name type="scientific">Klebsiella pneumoniae</name>
    <dbReference type="NCBI Taxonomy" id="573"/>
    <lineage>
        <taxon>Bacteria</taxon>
        <taxon>Pseudomonadati</taxon>
        <taxon>Pseudomonadota</taxon>
        <taxon>Gammaproteobacteria</taxon>
        <taxon>Enterobacterales</taxon>
        <taxon>Enterobacteriaceae</taxon>
        <taxon>Klebsiella/Raoultella group</taxon>
        <taxon>Klebsiella</taxon>
        <taxon>Klebsiella pneumoniae complex</taxon>
    </lineage>
</organism>
<gene>
    <name evidence="1" type="ORF">SAMEA3649733_03153</name>
</gene>
<dbReference type="RefSeq" id="WP_048987965.1">
    <property type="nucleotide sequence ID" value="NZ_CAJHPX010000042.1"/>
</dbReference>
<dbReference type="Proteomes" id="UP000259497">
    <property type="component" value="Unassembled WGS sequence"/>
</dbReference>
<reference evidence="1 2" key="1">
    <citation type="submission" date="2018-08" db="EMBL/GenBank/DDBJ databases">
        <authorList>
            <consortium name="Pathogen Informatics"/>
        </authorList>
    </citation>
    <scope>NUCLEOTIDE SEQUENCE [LARGE SCALE GENOMIC DNA]</scope>
    <source>
        <strain evidence="1 2">EuSCAPE_GR114</strain>
    </source>
</reference>
<name>A0ABD7NQS0_KLEPN</name>
<evidence type="ECO:0000313" key="2">
    <source>
        <dbReference type="Proteomes" id="UP000259497"/>
    </source>
</evidence>
<dbReference type="EMBL" id="UIXM01000009">
    <property type="protein sequence ID" value="SVS26481.1"/>
    <property type="molecule type" value="Genomic_DNA"/>
</dbReference>
<evidence type="ECO:0000313" key="1">
    <source>
        <dbReference type="EMBL" id="SVS26481.1"/>
    </source>
</evidence>
<accession>A0ABD7NQS0</accession>